<accession>A0A1L4FT14</accession>
<proteinExistence type="inferred from homology"/>
<dbReference type="SUPFAM" id="SSF116734">
    <property type="entry name" value="DNA methylase specificity domain"/>
    <property type="match status" value="2"/>
</dbReference>
<evidence type="ECO:0000313" key="6">
    <source>
        <dbReference type="EMBL" id="APJ38722.1"/>
    </source>
</evidence>
<evidence type="ECO:0000259" key="5">
    <source>
        <dbReference type="Pfam" id="PF01420"/>
    </source>
</evidence>
<dbReference type="Proteomes" id="UP000184322">
    <property type="component" value="Chromosome"/>
</dbReference>
<keyword evidence="2" id="KW-0680">Restriction system</keyword>
<keyword evidence="3" id="KW-0238">DNA-binding</keyword>
<dbReference type="RefSeq" id="WP_073372724.1">
    <property type="nucleotide sequence ID" value="NZ_CP017813.1"/>
</dbReference>
<evidence type="ECO:0000256" key="4">
    <source>
        <dbReference type="ARBA" id="ARBA00038652"/>
    </source>
</evidence>
<name>A0A1L4FT14_9BACT</name>
<dbReference type="AlphaFoldDB" id="A0A1L4FT14"/>
<feature type="domain" description="Type I restriction modification DNA specificity" evidence="5">
    <location>
        <begin position="216"/>
        <end position="371"/>
    </location>
</feature>
<keyword evidence="7" id="KW-1185">Reference proteome</keyword>
<dbReference type="PANTHER" id="PTHR43140:SF1">
    <property type="entry name" value="TYPE I RESTRICTION ENZYME ECOKI SPECIFICITY SUBUNIT"/>
    <property type="match status" value="1"/>
</dbReference>
<evidence type="ECO:0000256" key="2">
    <source>
        <dbReference type="ARBA" id="ARBA00022747"/>
    </source>
</evidence>
<dbReference type="REBASE" id="174241">
    <property type="entry name" value="S.Mpu3596ORF3625P"/>
</dbReference>
<dbReference type="InterPro" id="IPR051212">
    <property type="entry name" value="Type-I_RE_S_subunit"/>
</dbReference>
<dbReference type="PANTHER" id="PTHR43140">
    <property type="entry name" value="TYPE-1 RESTRICTION ENZYME ECOKI SPECIFICITY PROTEIN"/>
    <property type="match status" value="1"/>
</dbReference>
<comment type="similarity">
    <text evidence="1">Belongs to the type-I restriction system S methylase family.</text>
</comment>
<dbReference type="Pfam" id="PF01420">
    <property type="entry name" value="Methylase_S"/>
    <property type="match status" value="2"/>
</dbReference>
<dbReference type="GO" id="GO:0009307">
    <property type="term" value="P:DNA restriction-modification system"/>
    <property type="evidence" value="ECO:0007669"/>
    <property type="project" value="UniProtKB-KW"/>
</dbReference>
<dbReference type="STRING" id="48003.BLA55_03620"/>
<dbReference type="CDD" id="cd17291">
    <property type="entry name" value="RMtype1_S_MgeORF438P-TRD-CR_like"/>
    <property type="match status" value="1"/>
</dbReference>
<dbReference type="Gene3D" id="3.90.220.20">
    <property type="entry name" value="DNA methylase specificity domains"/>
    <property type="match status" value="2"/>
</dbReference>
<reference evidence="7" key="1">
    <citation type="submission" date="2016-10" db="EMBL/GenBank/DDBJ databases">
        <authorList>
            <person name="Beylefeld A."/>
            <person name="Abolnik C."/>
        </authorList>
    </citation>
    <scope>NUCLEOTIDE SEQUENCE [LARGE SCALE GENOMIC DNA]</scope>
    <source>
        <strain evidence="7">B359_6</strain>
    </source>
</reference>
<dbReference type="InterPro" id="IPR044946">
    <property type="entry name" value="Restrct_endonuc_typeI_TRD_sf"/>
</dbReference>
<comment type="subunit">
    <text evidence="4">The methyltransferase is composed of M and S polypeptides.</text>
</comment>
<dbReference type="InterPro" id="IPR000055">
    <property type="entry name" value="Restrct_endonuc_typeI_TRD"/>
</dbReference>
<evidence type="ECO:0000256" key="1">
    <source>
        <dbReference type="ARBA" id="ARBA00010923"/>
    </source>
</evidence>
<dbReference type="EMBL" id="CP017813">
    <property type="protein sequence ID" value="APJ38722.1"/>
    <property type="molecule type" value="Genomic_DNA"/>
</dbReference>
<organism evidence="6 7">
    <name type="scientific">Mycoplasmopsis pullorum</name>
    <dbReference type="NCBI Taxonomy" id="48003"/>
    <lineage>
        <taxon>Bacteria</taxon>
        <taxon>Bacillati</taxon>
        <taxon>Mycoplasmatota</taxon>
        <taxon>Mycoplasmoidales</taxon>
        <taxon>Metamycoplasmataceae</taxon>
        <taxon>Mycoplasmopsis</taxon>
    </lineage>
</organism>
<protein>
    <recommendedName>
        <fullName evidence="5">Type I restriction modification DNA specificity domain-containing protein</fullName>
    </recommendedName>
</protein>
<feature type="domain" description="Type I restriction modification DNA specificity" evidence="5">
    <location>
        <begin position="9"/>
        <end position="191"/>
    </location>
</feature>
<sequence length="412" mass="47235">MKLFDGLFMDNFEKVKFQDYAIFVRGLTYKKSEETNDLGGTPIIRADNILLNNYNLDLNNMKFIDKSVNIPDNKKALKNDILMCISSGSKTHVGKIAYVNEDLNIPFGGFIAAIRTKSNLLNNKYLYYVLNSNIFKDHLSFSLNSTTINNINSNIINTLSFPLPPLEIQNKIVEILDKFIEYSAELKAELKARDEQYKFYRDKLLSNNNLSNDVNFLTKKLSEIAQINIGKQPFKNDIVENGLYPYMNGGINKSGNSTKFNNTKNTIIISQGGSNAGYVQWMYEDFYQGSHCYSLKIISNEILNRFLFFYLQSNQNKIFDLVQGSGIPGLKKTSLSTLKVSIPSLKTQEKIVKVLDNFEAICKDLKIGLPAEEKKRQEQYEYYRDAIFKYLETGKVDATPANERERERPRNN</sequence>
<dbReference type="GO" id="GO:0003677">
    <property type="term" value="F:DNA binding"/>
    <property type="evidence" value="ECO:0007669"/>
    <property type="project" value="UniProtKB-KW"/>
</dbReference>
<dbReference type="Gene3D" id="1.10.287.1120">
    <property type="entry name" value="Bipartite methylase S protein"/>
    <property type="match status" value="1"/>
</dbReference>
<evidence type="ECO:0000313" key="7">
    <source>
        <dbReference type="Proteomes" id="UP000184322"/>
    </source>
</evidence>
<dbReference type="CDD" id="cd17252">
    <property type="entry name" value="RMtype1_S_EcoKI-TRD1-CR1_like"/>
    <property type="match status" value="1"/>
</dbReference>
<evidence type="ECO:0000256" key="3">
    <source>
        <dbReference type="ARBA" id="ARBA00023125"/>
    </source>
</evidence>
<dbReference type="KEGG" id="mpul:BLA55_03620"/>
<dbReference type="OrthoDB" id="396674at2"/>
<gene>
    <name evidence="6" type="ORF">BLA55_03620</name>
</gene>